<evidence type="ECO:0000313" key="2">
    <source>
        <dbReference type="EMBL" id="KAL0416631.1"/>
    </source>
</evidence>
<name>A0AAW2UGZ1_9LAMI</name>
<keyword evidence="1" id="KW-0732">Signal</keyword>
<reference evidence="2" key="1">
    <citation type="submission" date="2020-06" db="EMBL/GenBank/DDBJ databases">
        <authorList>
            <person name="Li T."/>
            <person name="Hu X."/>
            <person name="Zhang T."/>
            <person name="Song X."/>
            <person name="Zhang H."/>
            <person name="Dai N."/>
            <person name="Sheng W."/>
            <person name="Hou X."/>
            <person name="Wei L."/>
        </authorList>
    </citation>
    <scope>NUCLEOTIDE SEQUENCE</scope>
    <source>
        <strain evidence="2">KEN1</strain>
        <tissue evidence="2">Leaf</tissue>
    </source>
</reference>
<organism evidence="2">
    <name type="scientific">Sesamum latifolium</name>
    <dbReference type="NCBI Taxonomy" id="2727402"/>
    <lineage>
        <taxon>Eukaryota</taxon>
        <taxon>Viridiplantae</taxon>
        <taxon>Streptophyta</taxon>
        <taxon>Embryophyta</taxon>
        <taxon>Tracheophyta</taxon>
        <taxon>Spermatophyta</taxon>
        <taxon>Magnoliopsida</taxon>
        <taxon>eudicotyledons</taxon>
        <taxon>Gunneridae</taxon>
        <taxon>Pentapetalae</taxon>
        <taxon>asterids</taxon>
        <taxon>lamiids</taxon>
        <taxon>Lamiales</taxon>
        <taxon>Pedaliaceae</taxon>
        <taxon>Sesamum</taxon>
    </lineage>
</organism>
<reference evidence="2" key="2">
    <citation type="journal article" date="2024" name="Plant">
        <title>Genomic evolution and insights into agronomic trait innovations of Sesamum species.</title>
        <authorList>
            <person name="Miao H."/>
            <person name="Wang L."/>
            <person name="Qu L."/>
            <person name="Liu H."/>
            <person name="Sun Y."/>
            <person name="Le M."/>
            <person name="Wang Q."/>
            <person name="Wei S."/>
            <person name="Zheng Y."/>
            <person name="Lin W."/>
            <person name="Duan Y."/>
            <person name="Cao H."/>
            <person name="Xiong S."/>
            <person name="Wang X."/>
            <person name="Wei L."/>
            <person name="Li C."/>
            <person name="Ma Q."/>
            <person name="Ju M."/>
            <person name="Zhao R."/>
            <person name="Li G."/>
            <person name="Mu C."/>
            <person name="Tian Q."/>
            <person name="Mei H."/>
            <person name="Zhang T."/>
            <person name="Gao T."/>
            <person name="Zhang H."/>
        </authorList>
    </citation>
    <scope>NUCLEOTIDE SEQUENCE</scope>
    <source>
        <strain evidence="2">KEN1</strain>
    </source>
</reference>
<feature type="non-terminal residue" evidence="2">
    <location>
        <position position="1"/>
    </location>
</feature>
<evidence type="ECO:0008006" key="3">
    <source>
        <dbReference type="Google" id="ProtNLM"/>
    </source>
</evidence>
<feature type="chain" id="PRO_5043430590" description="Retrovirus-related Pol polyprotein from transposon TNT 1-94" evidence="1">
    <location>
        <begin position="18"/>
        <end position="74"/>
    </location>
</feature>
<dbReference type="EMBL" id="JACGWN010000012">
    <property type="protein sequence ID" value="KAL0416631.1"/>
    <property type="molecule type" value="Genomic_DNA"/>
</dbReference>
<gene>
    <name evidence="2" type="ORF">Slati_3495000</name>
</gene>
<accession>A0AAW2UGZ1</accession>
<comment type="caution">
    <text evidence="2">The sequence shown here is derived from an EMBL/GenBank/DDBJ whole genome shotgun (WGS) entry which is preliminary data.</text>
</comment>
<evidence type="ECO:0000256" key="1">
    <source>
        <dbReference type="SAM" id="SignalP"/>
    </source>
</evidence>
<dbReference type="AlphaFoldDB" id="A0AAW2UGZ1"/>
<protein>
    <recommendedName>
        <fullName evidence="3">Retrovirus-related Pol polyprotein from transposon TNT 1-94</fullName>
    </recommendedName>
</protein>
<proteinExistence type="predicted"/>
<feature type="signal peptide" evidence="1">
    <location>
        <begin position="1"/>
        <end position="17"/>
    </location>
</feature>
<sequence length="74" mass="8636">GFRFYFGMLIKILVTMAISFWCDIDQAALHVTVNPVFHKRMKHVDINCHVRDKYKEGSIIPSFVSSKLQLPHIF</sequence>